<dbReference type="Proteomes" id="UP000226592">
    <property type="component" value="Unassembled WGS sequence"/>
</dbReference>
<dbReference type="GO" id="GO:0003735">
    <property type="term" value="F:structural constituent of ribosome"/>
    <property type="evidence" value="ECO:0007669"/>
    <property type="project" value="InterPro"/>
</dbReference>
<feature type="compositionally biased region" description="Basic residues" evidence="5">
    <location>
        <begin position="174"/>
        <end position="183"/>
    </location>
</feature>
<evidence type="ECO:0000313" key="6">
    <source>
        <dbReference type="EMBL" id="MAG22263.1"/>
    </source>
</evidence>
<comment type="similarity">
    <text evidence="1">Belongs to the eukaryotic ribosomal protein eL15 family.</text>
</comment>
<reference evidence="7" key="1">
    <citation type="submission" date="2017-09" db="EMBL/GenBank/DDBJ databases">
        <title>The Reconstruction of 2,631 Draft Metagenome-Assembled Genomes from the Global Oceans.</title>
        <authorList>
            <person name="Tully B.J."/>
            <person name="Graham E.D."/>
            <person name="Heidelberg J.F."/>
        </authorList>
    </citation>
    <scope>NUCLEOTIDE SEQUENCE [LARGE SCALE GENOMIC DNA]</scope>
</reference>
<dbReference type="AlphaFoldDB" id="A0A2D6M1F9"/>
<dbReference type="SUPFAM" id="SSF54189">
    <property type="entry name" value="Ribosomal proteins S24e, L23 and L15e"/>
    <property type="match status" value="1"/>
</dbReference>
<gene>
    <name evidence="6" type="ORF">CL943_03090</name>
</gene>
<accession>A0A2D6M1F9</accession>
<dbReference type="SMART" id="SM01384">
    <property type="entry name" value="Ribosomal_L15e"/>
    <property type="match status" value="1"/>
</dbReference>
<dbReference type="GO" id="GO:0003723">
    <property type="term" value="F:RNA binding"/>
    <property type="evidence" value="ECO:0007669"/>
    <property type="project" value="TreeGrafter"/>
</dbReference>
<evidence type="ECO:0000256" key="5">
    <source>
        <dbReference type="SAM" id="MobiDB-lite"/>
    </source>
</evidence>
<evidence type="ECO:0000256" key="1">
    <source>
        <dbReference type="ARBA" id="ARBA00006857"/>
    </source>
</evidence>
<evidence type="ECO:0000256" key="2">
    <source>
        <dbReference type="ARBA" id="ARBA00022980"/>
    </source>
</evidence>
<dbReference type="InterPro" id="IPR012678">
    <property type="entry name" value="Ribosomal_uL23/eL15/eS24_sf"/>
</dbReference>
<evidence type="ECO:0000313" key="7">
    <source>
        <dbReference type="Proteomes" id="UP000226592"/>
    </source>
</evidence>
<dbReference type="InterPro" id="IPR024794">
    <property type="entry name" value="Rbsml_eL15_core_dom_sf"/>
</dbReference>
<evidence type="ECO:0000256" key="4">
    <source>
        <dbReference type="ARBA" id="ARBA00035535"/>
    </source>
</evidence>
<dbReference type="GO" id="GO:0022625">
    <property type="term" value="C:cytosolic large ribosomal subunit"/>
    <property type="evidence" value="ECO:0007669"/>
    <property type="project" value="TreeGrafter"/>
</dbReference>
<feature type="compositionally biased region" description="Basic residues" evidence="5">
    <location>
        <begin position="191"/>
        <end position="201"/>
    </location>
</feature>
<dbReference type="Gene3D" id="3.40.1120.10">
    <property type="entry name" value="Ribosomal protein l15e"/>
    <property type="match status" value="1"/>
</dbReference>
<proteinExistence type="inferred from homology"/>
<dbReference type="GO" id="GO:0002181">
    <property type="term" value="P:cytoplasmic translation"/>
    <property type="evidence" value="ECO:0007669"/>
    <property type="project" value="TreeGrafter"/>
</dbReference>
<feature type="region of interest" description="Disordered" evidence="5">
    <location>
        <begin position="163"/>
        <end position="201"/>
    </location>
</feature>
<comment type="caution">
    <text evidence="6">The sequence shown here is derived from an EMBL/GenBank/DDBJ whole genome shotgun (WGS) entry which is preliminary data.</text>
</comment>
<dbReference type="PANTHER" id="PTHR11847">
    <property type="entry name" value="RIBOSOMAL PROTEIN L15"/>
    <property type="match status" value="1"/>
</dbReference>
<dbReference type="PANTHER" id="PTHR11847:SF4">
    <property type="entry name" value="LARGE RIBOSOMAL SUBUNIT PROTEIN EL15"/>
    <property type="match status" value="1"/>
</dbReference>
<evidence type="ECO:0000256" key="3">
    <source>
        <dbReference type="ARBA" id="ARBA00023274"/>
    </source>
</evidence>
<dbReference type="EMBL" id="NZBU01000009">
    <property type="protein sequence ID" value="MAG22263.1"/>
    <property type="molecule type" value="Genomic_DNA"/>
</dbReference>
<keyword evidence="3" id="KW-0687">Ribonucleoprotein</keyword>
<sequence>MSATKAIQETFAKEFAGKKDKSYDYKAIQRERMIGFRKEKQAIVRLDKPTNIAKARTLGYKAKKGLVVVRVRVRRGSGAQRRPKKGRKPKRMGVNKLTRAISIKGIAEQRASRKYENCEVLNSYKIGADGKHHYYEVILVDTSAPEIKSDKDLNWLCEKTQKGRAERGLTSAGKKSRGLRRKGKGAEKIRPSLRAKGRKGK</sequence>
<protein>
    <recommendedName>
        <fullName evidence="4">50S ribosomal protein L15e</fullName>
    </recommendedName>
</protein>
<dbReference type="NCBIfam" id="NF003269">
    <property type="entry name" value="PRK04243.1"/>
    <property type="match status" value="1"/>
</dbReference>
<keyword evidence="2 6" id="KW-0689">Ribosomal protein</keyword>
<dbReference type="Pfam" id="PF00827">
    <property type="entry name" value="Ribosomal_L15e"/>
    <property type="match status" value="1"/>
</dbReference>
<organism evidence="6 7">
    <name type="scientific">Candidatus Iainarchaeum sp</name>
    <dbReference type="NCBI Taxonomy" id="3101447"/>
    <lineage>
        <taxon>Archaea</taxon>
        <taxon>Candidatus Iainarchaeota</taxon>
        <taxon>Candidatus Iainarchaeia</taxon>
        <taxon>Candidatus Iainarchaeales</taxon>
        <taxon>Candidatus Iainarchaeaceae</taxon>
        <taxon>Candidatus Iainarchaeum</taxon>
    </lineage>
</organism>
<name>A0A2D6M1F9_9ARCH</name>
<dbReference type="InterPro" id="IPR000439">
    <property type="entry name" value="Ribosomal_eL15"/>
</dbReference>